<dbReference type="STRING" id="1798542.A3F54_04050"/>
<dbReference type="Proteomes" id="UP000176952">
    <property type="component" value="Unassembled WGS sequence"/>
</dbReference>
<evidence type="ECO:0000313" key="2">
    <source>
        <dbReference type="Proteomes" id="UP000176952"/>
    </source>
</evidence>
<gene>
    <name evidence="1" type="ORF">A3F54_04050</name>
</gene>
<reference evidence="1 2" key="1">
    <citation type="journal article" date="2016" name="Nat. Commun.">
        <title>Thousands of microbial genomes shed light on interconnected biogeochemical processes in an aquifer system.</title>
        <authorList>
            <person name="Anantharaman K."/>
            <person name="Brown C.T."/>
            <person name="Hug L.A."/>
            <person name="Sharon I."/>
            <person name="Castelle C.J."/>
            <person name="Probst A.J."/>
            <person name="Thomas B.C."/>
            <person name="Singh A."/>
            <person name="Wilkins M.J."/>
            <person name="Karaoz U."/>
            <person name="Brodie E.L."/>
            <person name="Williams K.H."/>
            <person name="Hubbard S.S."/>
            <person name="Banfield J.F."/>
        </authorList>
    </citation>
    <scope>NUCLEOTIDE SEQUENCE [LARGE SCALE GENOMIC DNA]</scope>
</reference>
<accession>A0A1G2B0C7</accession>
<protein>
    <submittedName>
        <fullName evidence="1">Uncharacterized protein</fullName>
    </submittedName>
</protein>
<name>A0A1G2B0C7_9BACT</name>
<comment type="caution">
    <text evidence="1">The sequence shown here is derived from an EMBL/GenBank/DDBJ whole genome shotgun (WGS) entry which is preliminary data.</text>
</comment>
<dbReference type="EMBL" id="MHKD01000038">
    <property type="protein sequence ID" value="OGY82129.1"/>
    <property type="molecule type" value="Genomic_DNA"/>
</dbReference>
<sequence length="112" mass="12473">MGVFKVGDLVRAYGVVQLAGEREFRGNSDSDTVGKVVQYCVPGIGVQCMSLDGLCSFWAHPKQLRKLKPVTSLRTFRINRHGNRHYVSENDPNGAVASEIIEVKEVRRKKNG</sequence>
<organism evidence="1 2">
    <name type="scientific">Candidatus Kerfeldbacteria bacterium RIFCSPHIGHO2_12_FULL_48_17</name>
    <dbReference type="NCBI Taxonomy" id="1798542"/>
    <lineage>
        <taxon>Bacteria</taxon>
        <taxon>Candidatus Kerfeldiibacteriota</taxon>
    </lineage>
</organism>
<dbReference type="AlphaFoldDB" id="A0A1G2B0C7"/>
<evidence type="ECO:0000313" key="1">
    <source>
        <dbReference type="EMBL" id="OGY82129.1"/>
    </source>
</evidence>
<proteinExistence type="predicted"/>